<feature type="transmembrane region" description="Helical" evidence="2">
    <location>
        <begin position="806"/>
        <end position="824"/>
    </location>
</feature>
<protein>
    <recommendedName>
        <fullName evidence="3">Nose resistant-to-fluoxetine protein N-terminal domain-containing protein</fullName>
    </recommendedName>
</protein>
<organism evidence="4 5">
    <name type="scientific">Lymnaea stagnalis</name>
    <name type="common">Great pond snail</name>
    <name type="synonym">Helix stagnalis</name>
    <dbReference type="NCBI Taxonomy" id="6523"/>
    <lineage>
        <taxon>Eukaryota</taxon>
        <taxon>Metazoa</taxon>
        <taxon>Spiralia</taxon>
        <taxon>Lophotrochozoa</taxon>
        <taxon>Mollusca</taxon>
        <taxon>Gastropoda</taxon>
        <taxon>Heterobranchia</taxon>
        <taxon>Euthyneura</taxon>
        <taxon>Panpulmonata</taxon>
        <taxon>Hygrophila</taxon>
        <taxon>Lymnaeoidea</taxon>
        <taxon>Lymnaeidae</taxon>
        <taxon>Lymnaea</taxon>
    </lineage>
</organism>
<feature type="compositionally biased region" description="Polar residues" evidence="1">
    <location>
        <begin position="337"/>
        <end position="357"/>
    </location>
</feature>
<dbReference type="InterPro" id="IPR006621">
    <property type="entry name" value="Nose-resist-to-fluoxetine_N"/>
</dbReference>
<feature type="compositionally biased region" description="Basic and acidic residues" evidence="1">
    <location>
        <begin position="417"/>
        <end position="429"/>
    </location>
</feature>
<feature type="region of interest" description="Disordered" evidence="1">
    <location>
        <begin position="245"/>
        <end position="272"/>
    </location>
</feature>
<dbReference type="Pfam" id="PF01757">
    <property type="entry name" value="Acyl_transf_3"/>
    <property type="match status" value="1"/>
</dbReference>
<evidence type="ECO:0000313" key="4">
    <source>
        <dbReference type="EMBL" id="CAL1546666.1"/>
    </source>
</evidence>
<evidence type="ECO:0000259" key="3">
    <source>
        <dbReference type="SMART" id="SM00703"/>
    </source>
</evidence>
<name>A0AAV2IKE4_LYMST</name>
<dbReference type="SMART" id="SM00703">
    <property type="entry name" value="NRF"/>
    <property type="match status" value="1"/>
</dbReference>
<reference evidence="4 5" key="1">
    <citation type="submission" date="2024-04" db="EMBL/GenBank/DDBJ databases">
        <authorList>
            <consortium name="Genoscope - CEA"/>
            <person name="William W."/>
        </authorList>
    </citation>
    <scope>NUCLEOTIDE SEQUENCE [LARGE SCALE GENOMIC DNA]</scope>
</reference>
<feature type="region of interest" description="Disordered" evidence="1">
    <location>
        <begin position="870"/>
        <end position="940"/>
    </location>
</feature>
<dbReference type="Pfam" id="PF20146">
    <property type="entry name" value="NRF"/>
    <property type="match status" value="1"/>
</dbReference>
<keyword evidence="2" id="KW-0472">Membrane</keyword>
<dbReference type="Proteomes" id="UP001497497">
    <property type="component" value="Unassembled WGS sequence"/>
</dbReference>
<comment type="caution">
    <text evidence="4">The sequence shown here is derived from an EMBL/GenBank/DDBJ whole genome shotgun (WGS) entry which is preliminary data.</text>
</comment>
<keyword evidence="2" id="KW-0812">Transmembrane</keyword>
<feature type="transmembrane region" description="Helical" evidence="2">
    <location>
        <begin position="604"/>
        <end position="627"/>
    </location>
</feature>
<gene>
    <name evidence="4" type="ORF">GSLYS_00020043001</name>
</gene>
<proteinExistence type="predicted"/>
<feature type="transmembrane region" description="Helical" evidence="2">
    <location>
        <begin position="727"/>
        <end position="747"/>
    </location>
</feature>
<evidence type="ECO:0000313" key="5">
    <source>
        <dbReference type="Proteomes" id="UP001497497"/>
    </source>
</evidence>
<feature type="transmembrane region" description="Helical" evidence="2">
    <location>
        <begin position="517"/>
        <end position="541"/>
    </location>
</feature>
<dbReference type="GO" id="GO:0016747">
    <property type="term" value="F:acyltransferase activity, transferring groups other than amino-acyl groups"/>
    <property type="evidence" value="ECO:0007669"/>
    <property type="project" value="InterPro"/>
</dbReference>
<dbReference type="InterPro" id="IPR002656">
    <property type="entry name" value="Acyl_transf_3_dom"/>
</dbReference>
<feature type="transmembrane region" description="Helical" evidence="2">
    <location>
        <begin position="774"/>
        <end position="794"/>
    </location>
</feature>
<dbReference type="InterPro" id="IPR052728">
    <property type="entry name" value="O2_lipid_transport_reg"/>
</dbReference>
<feature type="transmembrane region" description="Helical" evidence="2">
    <location>
        <begin position="634"/>
        <end position="652"/>
    </location>
</feature>
<dbReference type="PANTHER" id="PTHR11161">
    <property type="entry name" value="O-ACYLTRANSFERASE"/>
    <property type="match status" value="1"/>
</dbReference>
<feature type="region of interest" description="Disordered" evidence="1">
    <location>
        <begin position="328"/>
        <end position="358"/>
    </location>
</feature>
<feature type="region of interest" description="Disordered" evidence="1">
    <location>
        <begin position="370"/>
        <end position="437"/>
    </location>
</feature>
<sequence length="978" mass="110102">MRYLAFTVILGYSYISRVFANSTSVPLIDSSRTNGTDFMSFQPGNPLGLINQVFQAMLLIYSPAYSTSQRCALQRDEIFKGSQVNQLWALQFLDSMGKPSSGIFQGNSRFMGNFDQCVSINAGDVTGGPITGMFAQFKFQLKMPSSSFPPLHLAIMNQEAGLPNILWHVCLPSACTQVDVEEIGRRLAGNVGAELKETYLYQPKTPTEDKCFIIAVAVFSLLGLCCITGTILDVFKNEVTSKDSQISKSSITHDPNPEAEMSKDDDDTDVMSSKPVVNGVKVILDRALGQRNFVGHRASLAELGGQRSIEQERRRSLEQFRLRQVSQEQDALRRESQGNNAYRQQSQGLTAFSQDSPDLNALRRESQLLSAVRRESQQSSAPRRESHTLDAVRRESLPQGASNLDSLNQRDSFGQGTRHDIHGQRRDAENSDNIAVNQNDGPRKIGLLSRFFLAFSLTSNLSEILKAKHASGDITCLHGIRVLSISWVILGHNYYMAPQFGNTLTFVDMTKWWTIQVIFNGTFSVDTFFLLSGCLVSFLFLREVNKSGGLKATQVIMYYTHRLLRLTPLYALAILFYTGITPYLETGPFARPNHDRDVVCRDVWWWNLLYISNFINDGTFCIQWSWYLPNDMQFYFLAPLVLIPIALGYQYLGLLVALLQLACHLASFTVLEEKYNASLFRSVPNPGNYLAKIYIKPWTRVGPYALGLILGFMLFKTRSQARLHKILVTFGWMISIGGALALVYVTYDYTKNGVTSLSWTDNSINAYEILRSPMWAICIGWVIFACASGYGGFINSFLSWQAWIPLSRLTFGTYLTHMMVIMYFNNNERTVAYFSFHGVIQRYLATFVVSYALSLVLSLLIETPVRNLTKPSAKTRTPEKPALNTTPGSLQRDIRKPDQRQPETPRPRVHPIHRQDDGLDDDGVDGGKAGDGNFELRTLNFPRPPTRGVYNRGFISDNPYDDIISPELHSTSVTRWHI</sequence>
<evidence type="ECO:0000256" key="1">
    <source>
        <dbReference type="SAM" id="MobiDB-lite"/>
    </source>
</evidence>
<evidence type="ECO:0000256" key="2">
    <source>
        <dbReference type="SAM" id="Phobius"/>
    </source>
</evidence>
<feature type="compositionally biased region" description="Polar residues" evidence="1">
    <location>
        <begin position="399"/>
        <end position="415"/>
    </location>
</feature>
<dbReference type="AlphaFoldDB" id="A0AAV2IKE4"/>
<feature type="compositionally biased region" description="Basic and acidic residues" evidence="1">
    <location>
        <begin position="892"/>
        <end position="906"/>
    </location>
</feature>
<accession>A0AAV2IKE4</accession>
<keyword evidence="2" id="KW-1133">Transmembrane helix</keyword>
<feature type="transmembrane region" description="Helical" evidence="2">
    <location>
        <begin position="844"/>
        <end position="861"/>
    </location>
</feature>
<feature type="transmembrane region" description="Helical" evidence="2">
    <location>
        <begin position="698"/>
        <end position="715"/>
    </location>
</feature>
<feature type="transmembrane region" description="Helical" evidence="2">
    <location>
        <begin position="562"/>
        <end position="584"/>
    </location>
</feature>
<dbReference type="PANTHER" id="PTHR11161:SF0">
    <property type="entry name" value="O-ACYLTRANSFERASE LIKE PROTEIN"/>
    <property type="match status" value="1"/>
</dbReference>
<keyword evidence="5" id="KW-1185">Reference proteome</keyword>
<feature type="compositionally biased region" description="Basic and acidic residues" evidence="1">
    <location>
        <begin position="370"/>
        <end position="396"/>
    </location>
</feature>
<feature type="domain" description="Nose resistant-to-fluoxetine protein N-terminal" evidence="3">
    <location>
        <begin position="68"/>
        <end position="213"/>
    </location>
</feature>
<dbReference type="EMBL" id="CAXITT010000839">
    <property type="protein sequence ID" value="CAL1546666.1"/>
    <property type="molecule type" value="Genomic_DNA"/>
</dbReference>